<dbReference type="InterPro" id="IPR000210">
    <property type="entry name" value="BTB/POZ_dom"/>
</dbReference>
<reference evidence="2" key="1">
    <citation type="journal article" date="2021" name="Mol. Ecol. Resour.">
        <title>Phylogenomic analyses of the genus Drosophila reveals genomic signals of climate adaptation.</title>
        <authorList>
            <person name="Li F."/>
            <person name="Rane R.V."/>
            <person name="Luria V."/>
            <person name="Xiong Z."/>
            <person name="Chen J."/>
            <person name="Li Z."/>
            <person name="Catullo R.A."/>
            <person name="Griffin P.C."/>
            <person name="Schiffer M."/>
            <person name="Pearce S."/>
            <person name="Lee S.F."/>
            <person name="McElroy K."/>
            <person name="Stocker A."/>
            <person name="Shirriffs J."/>
            <person name="Cockerell F."/>
            <person name="Coppin C."/>
            <person name="Sgro C.M."/>
            <person name="Karger A."/>
            <person name="Cain J.W."/>
            <person name="Weber J.A."/>
            <person name="Santpere G."/>
            <person name="Kirschner M.W."/>
            <person name="Hoffmann A.A."/>
            <person name="Oakeshott J.G."/>
            <person name="Zhang G."/>
        </authorList>
    </citation>
    <scope>NUCLEOTIDE SEQUENCE</scope>
    <source>
        <strain evidence="2">BGI-SZ-2011g</strain>
    </source>
</reference>
<keyword evidence="3" id="KW-1185">Reference proteome</keyword>
<accession>A0AAD4K9N3</accession>
<dbReference type="Pfam" id="PF00651">
    <property type="entry name" value="BTB"/>
    <property type="match status" value="1"/>
</dbReference>
<organism evidence="2 3">
    <name type="scientific">Drosophila rubida</name>
    <dbReference type="NCBI Taxonomy" id="30044"/>
    <lineage>
        <taxon>Eukaryota</taxon>
        <taxon>Metazoa</taxon>
        <taxon>Ecdysozoa</taxon>
        <taxon>Arthropoda</taxon>
        <taxon>Hexapoda</taxon>
        <taxon>Insecta</taxon>
        <taxon>Pterygota</taxon>
        <taxon>Neoptera</taxon>
        <taxon>Endopterygota</taxon>
        <taxon>Diptera</taxon>
        <taxon>Brachycera</taxon>
        <taxon>Muscomorpha</taxon>
        <taxon>Ephydroidea</taxon>
        <taxon>Drosophilidae</taxon>
        <taxon>Drosophila</taxon>
    </lineage>
</organism>
<sequence>MYCKLRRLDLLRKAQLADCELHVAYVDNSRKRCCRQFRCHKQMLISASQEFERLINAPEFELNKRVILVEDASPDAYEALLLYVYTYEIYSAITVEMCAELIHLANRYDIPDFIDTYINKLATQDWPIGTVLKIFQLANDFNRPSIMQLVGEKIVPVATQVLSDNSFLGLNLSQLKALMIILKSLGSIPEQQLLCALKKYQKCNKLNYGNMACFQQFVGVVNIFGDMMFEADGTLSVNDNATAVDSV</sequence>
<name>A0AAD4K9N3_9MUSC</name>
<evidence type="ECO:0000259" key="1">
    <source>
        <dbReference type="PROSITE" id="PS50097"/>
    </source>
</evidence>
<protein>
    <recommendedName>
        <fullName evidence="1">BTB domain-containing protein</fullName>
    </recommendedName>
</protein>
<feature type="non-terminal residue" evidence="2">
    <location>
        <position position="247"/>
    </location>
</feature>
<comment type="caution">
    <text evidence="2">The sequence shown here is derived from an EMBL/GenBank/DDBJ whole genome shotgun (WGS) entry which is preliminary data.</text>
</comment>
<dbReference type="Gene3D" id="3.30.710.10">
    <property type="entry name" value="Potassium Channel Kv1.1, Chain A"/>
    <property type="match status" value="1"/>
</dbReference>
<dbReference type="AlphaFoldDB" id="A0AAD4K9N3"/>
<evidence type="ECO:0000313" key="2">
    <source>
        <dbReference type="EMBL" id="KAH8381343.1"/>
    </source>
</evidence>
<dbReference type="PROSITE" id="PS50097">
    <property type="entry name" value="BTB"/>
    <property type="match status" value="1"/>
</dbReference>
<dbReference type="CDD" id="cd18186">
    <property type="entry name" value="BTB_POZ_ZBTB_KLHL-like"/>
    <property type="match status" value="1"/>
</dbReference>
<dbReference type="EMBL" id="JAJJHW010000824">
    <property type="protein sequence ID" value="KAH8381343.1"/>
    <property type="molecule type" value="Genomic_DNA"/>
</dbReference>
<dbReference type="InterPro" id="IPR011333">
    <property type="entry name" value="SKP1/BTB/POZ_sf"/>
</dbReference>
<dbReference type="Proteomes" id="UP001200034">
    <property type="component" value="Unassembled WGS sequence"/>
</dbReference>
<gene>
    <name evidence="2" type="ORF">KR093_002996</name>
</gene>
<dbReference type="SUPFAM" id="SSF54695">
    <property type="entry name" value="POZ domain"/>
    <property type="match status" value="1"/>
</dbReference>
<evidence type="ECO:0000313" key="3">
    <source>
        <dbReference type="Proteomes" id="UP001200034"/>
    </source>
</evidence>
<proteinExistence type="predicted"/>
<dbReference type="SMART" id="SM00225">
    <property type="entry name" value="BTB"/>
    <property type="match status" value="1"/>
</dbReference>
<feature type="domain" description="BTB" evidence="1">
    <location>
        <begin position="17"/>
        <end position="89"/>
    </location>
</feature>